<dbReference type="PATRIC" id="fig|405444.3.peg.3741"/>
<dbReference type="AlphaFoldDB" id="A0A0R0CFV1"/>
<proteinExistence type="predicted"/>
<gene>
    <name evidence="1" type="ORF">ABB26_05155</name>
</gene>
<protein>
    <submittedName>
        <fullName evidence="1">Uncharacterized protein</fullName>
    </submittedName>
</protein>
<name>A0A0R0CFV1_9GAMM</name>
<accession>A0A0R0CFV1</accession>
<dbReference type="RefSeq" id="WP_057632590.1">
    <property type="nucleotide sequence ID" value="NZ_LDJI01000009.1"/>
</dbReference>
<dbReference type="EMBL" id="LDJI01000009">
    <property type="protein sequence ID" value="KRG65194.1"/>
    <property type="molecule type" value="Genomic_DNA"/>
</dbReference>
<reference evidence="1 2" key="1">
    <citation type="submission" date="2015-05" db="EMBL/GenBank/DDBJ databases">
        <title>Genome sequencing and analysis of members of genus Stenotrophomonas.</title>
        <authorList>
            <person name="Patil P.P."/>
            <person name="Midha S."/>
            <person name="Patil P.B."/>
        </authorList>
    </citation>
    <scope>NUCLEOTIDE SEQUENCE [LARGE SCALE GENOMIC DNA]</scope>
    <source>
        <strain evidence="1 2">DSM 18929</strain>
    </source>
</reference>
<keyword evidence="2" id="KW-1185">Reference proteome</keyword>
<organism evidence="1 2">
    <name type="scientific">Stenotrophomonas humi</name>
    <dbReference type="NCBI Taxonomy" id="405444"/>
    <lineage>
        <taxon>Bacteria</taxon>
        <taxon>Pseudomonadati</taxon>
        <taxon>Pseudomonadota</taxon>
        <taxon>Gammaproteobacteria</taxon>
        <taxon>Lysobacterales</taxon>
        <taxon>Lysobacteraceae</taxon>
        <taxon>Stenotrophomonas</taxon>
    </lineage>
</organism>
<dbReference type="STRING" id="405444.ABB26_05155"/>
<dbReference type="Proteomes" id="UP000050864">
    <property type="component" value="Unassembled WGS sequence"/>
</dbReference>
<sequence>MGRLTYDDHVTDYLDTEEVRARMALAAAEFIGEWMTGPKDAYATQKCGRQFNELADKIESSFIAEMERRQSVEADNVAELRECAA</sequence>
<evidence type="ECO:0000313" key="2">
    <source>
        <dbReference type="Proteomes" id="UP000050864"/>
    </source>
</evidence>
<evidence type="ECO:0000313" key="1">
    <source>
        <dbReference type="EMBL" id="KRG65194.1"/>
    </source>
</evidence>
<comment type="caution">
    <text evidence="1">The sequence shown here is derived from an EMBL/GenBank/DDBJ whole genome shotgun (WGS) entry which is preliminary data.</text>
</comment>